<sequence>MASHMAPVSPSTRGSSFRRRTFTHPRSHRLLSPPPQSPSSRTTTRGQFSRLSTTYRFSPSLGIQSRHPTWLCAAMLIGARVVTLIDGGVAVGFYQEYAEAGFWACPPIGWTTIWEVSDSAASGAGEAISVGVVCVRGARSGVRHAPHLLGFFIARCQHYDSDGVRCDFMRWKATAASWSASHRVALAAQGHPVLSTLVSILIVPQIPPIFAACTGMRGGMRLVSLLGLRAIGRRQVDNEDAGSRLKREPASDDWIAFWAVLVYPPQMCSSYAAASSADGDGRSSANDVGRPGDGLSCAWFHRAYGYGR</sequence>
<gene>
    <name evidence="2" type="ORF">R3P38DRAFT_3231112</name>
</gene>
<dbReference type="AlphaFoldDB" id="A0AAV9ZLG5"/>
<evidence type="ECO:0000313" key="3">
    <source>
        <dbReference type="Proteomes" id="UP001362999"/>
    </source>
</evidence>
<dbReference type="Proteomes" id="UP001362999">
    <property type="component" value="Unassembled WGS sequence"/>
</dbReference>
<feature type="region of interest" description="Disordered" evidence="1">
    <location>
        <begin position="1"/>
        <end position="47"/>
    </location>
</feature>
<proteinExistence type="predicted"/>
<organism evidence="2 3">
    <name type="scientific">Favolaschia claudopus</name>
    <dbReference type="NCBI Taxonomy" id="2862362"/>
    <lineage>
        <taxon>Eukaryota</taxon>
        <taxon>Fungi</taxon>
        <taxon>Dikarya</taxon>
        <taxon>Basidiomycota</taxon>
        <taxon>Agaricomycotina</taxon>
        <taxon>Agaricomycetes</taxon>
        <taxon>Agaricomycetidae</taxon>
        <taxon>Agaricales</taxon>
        <taxon>Marasmiineae</taxon>
        <taxon>Mycenaceae</taxon>
        <taxon>Favolaschia</taxon>
    </lineage>
</organism>
<comment type="caution">
    <text evidence="2">The sequence shown here is derived from an EMBL/GenBank/DDBJ whole genome shotgun (WGS) entry which is preliminary data.</text>
</comment>
<feature type="compositionally biased region" description="Basic residues" evidence="1">
    <location>
        <begin position="16"/>
        <end position="29"/>
    </location>
</feature>
<reference evidence="2 3" key="1">
    <citation type="journal article" date="2024" name="J Genomics">
        <title>Draft genome sequencing and assembly of Favolaschia claudopus CIRM-BRFM 2984 isolated from oak limbs.</title>
        <authorList>
            <person name="Navarro D."/>
            <person name="Drula E."/>
            <person name="Chaduli D."/>
            <person name="Cazenave R."/>
            <person name="Ahrendt S."/>
            <person name="Wang J."/>
            <person name="Lipzen A."/>
            <person name="Daum C."/>
            <person name="Barry K."/>
            <person name="Grigoriev I.V."/>
            <person name="Favel A."/>
            <person name="Rosso M.N."/>
            <person name="Martin F."/>
        </authorList>
    </citation>
    <scope>NUCLEOTIDE SEQUENCE [LARGE SCALE GENOMIC DNA]</scope>
    <source>
        <strain evidence="2 3">CIRM-BRFM 2984</strain>
    </source>
</reference>
<protein>
    <submittedName>
        <fullName evidence="2">Uncharacterized protein</fullName>
    </submittedName>
</protein>
<dbReference type="EMBL" id="JAWWNJ010000133">
    <property type="protein sequence ID" value="KAK6985069.1"/>
    <property type="molecule type" value="Genomic_DNA"/>
</dbReference>
<name>A0AAV9ZLG5_9AGAR</name>
<keyword evidence="3" id="KW-1185">Reference proteome</keyword>
<evidence type="ECO:0000313" key="2">
    <source>
        <dbReference type="EMBL" id="KAK6985069.1"/>
    </source>
</evidence>
<evidence type="ECO:0000256" key="1">
    <source>
        <dbReference type="SAM" id="MobiDB-lite"/>
    </source>
</evidence>
<accession>A0AAV9ZLG5</accession>